<dbReference type="Proteomes" id="UP000237347">
    <property type="component" value="Unassembled WGS sequence"/>
</dbReference>
<evidence type="ECO:0000313" key="2">
    <source>
        <dbReference type="Proteomes" id="UP000237347"/>
    </source>
</evidence>
<name>A0AAW0L5G4_QUESU</name>
<protein>
    <submittedName>
        <fullName evidence="1">Uncharacterized protein</fullName>
    </submittedName>
</protein>
<gene>
    <name evidence="1" type="ORF">CFP56_008255</name>
</gene>
<dbReference type="AlphaFoldDB" id="A0AAW0L5G4"/>
<keyword evidence="2" id="KW-1185">Reference proteome</keyword>
<reference evidence="1 2" key="1">
    <citation type="journal article" date="2018" name="Sci. Data">
        <title>The draft genome sequence of cork oak.</title>
        <authorList>
            <person name="Ramos A.M."/>
            <person name="Usie A."/>
            <person name="Barbosa P."/>
            <person name="Barros P.M."/>
            <person name="Capote T."/>
            <person name="Chaves I."/>
            <person name="Simoes F."/>
            <person name="Abreu I."/>
            <person name="Carrasquinho I."/>
            <person name="Faro C."/>
            <person name="Guimaraes J.B."/>
            <person name="Mendonca D."/>
            <person name="Nobrega F."/>
            <person name="Rodrigues L."/>
            <person name="Saibo N.J.M."/>
            <person name="Varela M.C."/>
            <person name="Egas C."/>
            <person name="Matos J."/>
            <person name="Miguel C.M."/>
            <person name="Oliveira M.M."/>
            <person name="Ricardo C.P."/>
            <person name="Goncalves S."/>
        </authorList>
    </citation>
    <scope>NUCLEOTIDE SEQUENCE [LARGE SCALE GENOMIC DNA]</scope>
    <source>
        <strain evidence="2">cv. HL8</strain>
    </source>
</reference>
<organism evidence="1 2">
    <name type="scientific">Quercus suber</name>
    <name type="common">Cork oak</name>
    <dbReference type="NCBI Taxonomy" id="58331"/>
    <lineage>
        <taxon>Eukaryota</taxon>
        <taxon>Viridiplantae</taxon>
        <taxon>Streptophyta</taxon>
        <taxon>Embryophyta</taxon>
        <taxon>Tracheophyta</taxon>
        <taxon>Spermatophyta</taxon>
        <taxon>Magnoliopsida</taxon>
        <taxon>eudicotyledons</taxon>
        <taxon>Gunneridae</taxon>
        <taxon>Pentapetalae</taxon>
        <taxon>rosids</taxon>
        <taxon>fabids</taxon>
        <taxon>Fagales</taxon>
        <taxon>Fagaceae</taxon>
        <taxon>Quercus</taxon>
    </lineage>
</organism>
<proteinExistence type="predicted"/>
<comment type="caution">
    <text evidence="1">The sequence shown here is derived from an EMBL/GenBank/DDBJ whole genome shotgun (WGS) entry which is preliminary data.</text>
</comment>
<dbReference type="EMBL" id="PKMF04000159">
    <property type="protein sequence ID" value="KAK7846203.1"/>
    <property type="molecule type" value="Genomic_DNA"/>
</dbReference>
<accession>A0AAW0L5G4</accession>
<evidence type="ECO:0000313" key="1">
    <source>
        <dbReference type="EMBL" id="KAK7846203.1"/>
    </source>
</evidence>
<sequence>MRRRQTLRELPLIWVWFKVSGSMKASRYRSCPGSQTDGGSVRLSGEVFQTTSREASAQTYLMSLSNGFVALKEVNWTGFYKLEGEGNSILQVLLLGYWSGFWCGMLRMHILSVTEFHSCKCYQNQ</sequence>